<evidence type="ECO:0000256" key="4">
    <source>
        <dbReference type="ARBA" id="ARBA00022692"/>
    </source>
</evidence>
<evidence type="ECO:0000256" key="8">
    <source>
        <dbReference type="SAM" id="MobiDB-lite"/>
    </source>
</evidence>
<keyword evidence="13" id="KW-1185">Reference proteome</keyword>
<dbReference type="SUPFAM" id="SSF160240">
    <property type="entry name" value="Cation efflux protein cytoplasmic domain-like"/>
    <property type="match status" value="1"/>
</dbReference>
<feature type="domain" description="Cation efflux protein transmembrane" evidence="10">
    <location>
        <begin position="75"/>
        <end position="266"/>
    </location>
</feature>
<dbReference type="InterPro" id="IPR036837">
    <property type="entry name" value="Cation_efflux_CTD_sf"/>
</dbReference>
<dbReference type="SUPFAM" id="SSF161111">
    <property type="entry name" value="Cation efflux protein transmembrane domain-like"/>
    <property type="match status" value="1"/>
</dbReference>
<organism evidence="12 13">
    <name type="scientific">Lujinxingia sediminis</name>
    <dbReference type="NCBI Taxonomy" id="2480984"/>
    <lineage>
        <taxon>Bacteria</taxon>
        <taxon>Deltaproteobacteria</taxon>
        <taxon>Bradymonadales</taxon>
        <taxon>Lujinxingiaceae</taxon>
        <taxon>Lujinxingia</taxon>
    </lineage>
</organism>
<feature type="transmembrane region" description="Helical" evidence="9">
    <location>
        <begin position="146"/>
        <end position="164"/>
    </location>
</feature>
<evidence type="ECO:0000259" key="11">
    <source>
        <dbReference type="Pfam" id="PF16916"/>
    </source>
</evidence>
<keyword evidence="6" id="KW-0406">Ion transport</keyword>
<name>A0ABY0CQY2_9DELT</name>
<evidence type="ECO:0000256" key="7">
    <source>
        <dbReference type="ARBA" id="ARBA00023136"/>
    </source>
</evidence>
<feature type="transmembrane region" description="Helical" evidence="9">
    <location>
        <begin position="77"/>
        <end position="96"/>
    </location>
</feature>
<dbReference type="InterPro" id="IPR050681">
    <property type="entry name" value="CDF/SLC30A"/>
</dbReference>
<dbReference type="InterPro" id="IPR027470">
    <property type="entry name" value="Cation_efflux_CTD"/>
</dbReference>
<comment type="similarity">
    <text evidence="2">Belongs to the cation diffusion facilitator (CDF) transporter (TC 2.A.4) family. SLC30A subfamily.</text>
</comment>
<dbReference type="Gene3D" id="1.20.1510.10">
    <property type="entry name" value="Cation efflux protein transmembrane domain"/>
    <property type="match status" value="1"/>
</dbReference>
<evidence type="ECO:0000256" key="9">
    <source>
        <dbReference type="SAM" id="Phobius"/>
    </source>
</evidence>
<dbReference type="NCBIfam" id="TIGR01297">
    <property type="entry name" value="CDF"/>
    <property type="match status" value="1"/>
</dbReference>
<evidence type="ECO:0000259" key="10">
    <source>
        <dbReference type="Pfam" id="PF01545"/>
    </source>
</evidence>
<dbReference type="PANTHER" id="PTHR11562:SF17">
    <property type="entry name" value="RE54080P-RELATED"/>
    <property type="match status" value="1"/>
</dbReference>
<comment type="caution">
    <text evidence="12">The sequence shown here is derived from an EMBL/GenBank/DDBJ whole genome shotgun (WGS) entry which is preliminary data.</text>
</comment>
<feature type="transmembrane region" description="Helical" evidence="9">
    <location>
        <begin position="108"/>
        <end position="125"/>
    </location>
</feature>
<evidence type="ECO:0000256" key="6">
    <source>
        <dbReference type="ARBA" id="ARBA00023065"/>
    </source>
</evidence>
<feature type="region of interest" description="Disordered" evidence="8">
    <location>
        <begin position="1"/>
        <end position="25"/>
    </location>
</feature>
<evidence type="ECO:0000256" key="5">
    <source>
        <dbReference type="ARBA" id="ARBA00022989"/>
    </source>
</evidence>
<dbReference type="InterPro" id="IPR002524">
    <property type="entry name" value="Cation_efflux"/>
</dbReference>
<gene>
    <name evidence="12" type="ORF">EA187_15605</name>
</gene>
<evidence type="ECO:0000256" key="3">
    <source>
        <dbReference type="ARBA" id="ARBA00022448"/>
    </source>
</evidence>
<feature type="compositionally biased region" description="Polar residues" evidence="8">
    <location>
        <begin position="1"/>
        <end position="13"/>
    </location>
</feature>
<sequence length="356" mass="37707">MRCLSSPTASWITSPGPSPPVPNAPTWSSDFDSNLCATHSELWRHAPTSRIAMSLTHHHHGSDHDHDRPTPARALKVAIVLNASFLLLETVVGFWTNSLALLSDAGHMVSDVGALLIALLAIKLASQPPAGAYTFGLKRAPVLGGFLNAIGLIAIVIFICLEAVDRLQDPPAMEAMAVFWTGVAGLGVNLGSAWYLAKSRDQSVNTRGAMLHLLSDALGSVAAIVSAIAVGFFGLPLADPIASLVIALLILIGSWPLLRDTVRILLQRAPAGLDIATLKETLLAFSEVLAIDDVHAWELDDGQAVISVVIKTRVDTLAEATALSDTLRAALHEHFDIGHATVECRHADAPEPDVAC</sequence>
<dbReference type="Pfam" id="PF16916">
    <property type="entry name" value="ZT_dimer"/>
    <property type="match status" value="1"/>
</dbReference>
<dbReference type="PANTHER" id="PTHR11562">
    <property type="entry name" value="CATION EFFLUX PROTEIN/ ZINC TRANSPORTER"/>
    <property type="match status" value="1"/>
</dbReference>
<accession>A0ABY0CQY2</accession>
<evidence type="ECO:0000313" key="12">
    <source>
        <dbReference type="EMBL" id="RVU42612.1"/>
    </source>
</evidence>
<proteinExistence type="inferred from homology"/>
<keyword evidence="3" id="KW-0813">Transport</keyword>
<evidence type="ECO:0000313" key="13">
    <source>
        <dbReference type="Proteomes" id="UP000282926"/>
    </source>
</evidence>
<keyword evidence="7 9" id="KW-0472">Membrane</keyword>
<protein>
    <submittedName>
        <fullName evidence="12">Cation transporter</fullName>
    </submittedName>
</protein>
<feature type="transmembrane region" description="Helical" evidence="9">
    <location>
        <begin position="209"/>
        <end position="235"/>
    </location>
</feature>
<keyword evidence="5 9" id="KW-1133">Transmembrane helix</keyword>
<dbReference type="EMBL" id="SADD01000011">
    <property type="protein sequence ID" value="RVU42612.1"/>
    <property type="molecule type" value="Genomic_DNA"/>
</dbReference>
<dbReference type="Pfam" id="PF01545">
    <property type="entry name" value="Cation_efflux"/>
    <property type="match status" value="1"/>
</dbReference>
<dbReference type="Proteomes" id="UP000282926">
    <property type="component" value="Unassembled WGS sequence"/>
</dbReference>
<evidence type="ECO:0000256" key="2">
    <source>
        <dbReference type="ARBA" id="ARBA00008873"/>
    </source>
</evidence>
<comment type="subcellular location">
    <subcellularLocation>
        <location evidence="1">Membrane</location>
        <topology evidence="1">Multi-pass membrane protein</topology>
    </subcellularLocation>
</comment>
<dbReference type="InterPro" id="IPR058533">
    <property type="entry name" value="Cation_efflux_TM"/>
</dbReference>
<evidence type="ECO:0000256" key="1">
    <source>
        <dbReference type="ARBA" id="ARBA00004141"/>
    </source>
</evidence>
<dbReference type="InterPro" id="IPR027469">
    <property type="entry name" value="Cation_efflux_TMD_sf"/>
</dbReference>
<reference evidence="12 13" key="1">
    <citation type="submission" date="2019-01" db="EMBL/GenBank/DDBJ databases">
        <title>Lujinxingia litoralis gen. nov., sp. nov. and Lujinxingia sediminis gen. nov., sp. nov., new members in the order Bradymonadales, isolated from coastal sediment.</title>
        <authorList>
            <person name="Li C.-M."/>
        </authorList>
    </citation>
    <scope>NUCLEOTIDE SEQUENCE [LARGE SCALE GENOMIC DNA]</scope>
    <source>
        <strain evidence="12 13">SEH01</strain>
    </source>
</reference>
<keyword evidence="4 9" id="KW-0812">Transmembrane</keyword>
<feature type="domain" description="Cation efflux protein cytoplasmic" evidence="11">
    <location>
        <begin position="272"/>
        <end position="342"/>
    </location>
</feature>
<feature type="transmembrane region" description="Helical" evidence="9">
    <location>
        <begin position="241"/>
        <end position="258"/>
    </location>
</feature>
<feature type="transmembrane region" description="Helical" evidence="9">
    <location>
        <begin position="176"/>
        <end position="197"/>
    </location>
</feature>